<protein>
    <submittedName>
        <fullName evidence="2">Pilus assembly protein PilP</fullName>
    </submittedName>
</protein>
<sequence length="176" mass="19511">MNHSRHRTFKALVLLATASLALAGCSNQNRHLRAWVKKIETRQPSPLAPIPKLPPYHPYRFKDANLRSPFVPTIATVPGNAIPNPNRPRQYLERFPLDSLSMVGTMEMRGKRYALIKDPNGLIHRVTYGNYIGQNDGKIISISPAEIGLREIVPNGTGGWVVEKAYLPLSLASGGH</sequence>
<dbReference type="Pfam" id="PF04351">
    <property type="entry name" value="PilP"/>
    <property type="match status" value="1"/>
</dbReference>
<name>T1C328_9ZZZZ</name>
<dbReference type="PROSITE" id="PS51257">
    <property type="entry name" value="PROKAR_LIPOPROTEIN"/>
    <property type="match status" value="1"/>
</dbReference>
<dbReference type="PIRSF" id="PIRSF016481">
    <property type="entry name" value="Pilus_assembly_PilP"/>
    <property type="match status" value="1"/>
</dbReference>
<reference evidence="2" key="2">
    <citation type="journal article" date="2014" name="ISME J.">
        <title>Microbial stratification in low pH oxic and suboxic macroscopic growths along an acid mine drainage.</title>
        <authorList>
            <person name="Mendez-Garcia C."/>
            <person name="Mesa V."/>
            <person name="Sprenger R.R."/>
            <person name="Richter M."/>
            <person name="Diez M.S."/>
            <person name="Solano J."/>
            <person name="Bargiela R."/>
            <person name="Golyshina O.V."/>
            <person name="Manteca A."/>
            <person name="Ramos J.L."/>
            <person name="Gallego J.R."/>
            <person name="Llorente I."/>
            <person name="Martins Dos Santos V.A."/>
            <person name="Jensen O.N."/>
            <person name="Pelaez A.I."/>
            <person name="Sanchez J."/>
            <person name="Ferrer M."/>
        </authorList>
    </citation>
    <scope>NUCLEOTIDE SEQUENCE</scope>
</reference>
<dbReference type="InterPro" id="IPR007446">
    <property type="entry name" value="PilP"/>
</dbReference>
<gene>
    <name evidence="1" type="ORF">B1B_09938</name>
    <name evidence="2" type="ORF">B2A_03856</name>
</gene>
<evidence type="ECO:0000313" key="1">
    <source>
        <dbReference type="EMBL" id="EQD53919.1"/>
    </source>
</evidence>
<accession>T1C328</accession>
<reference evidence="2" key="1">
    <citation type="submission" date="2013-08" db="EMBL/GenBank/DDBJ databases">
        <authorList>
            <person name="Mendez C."/>
            <person name="Richter M."/>
            <person name="Ferrer M."/>
            <person name="Sanchez J."/>
        </authorList>
    </citation>
    <scope>NUCLEOTIDE SEQUENCE</scope>
</reference>
<dbReference type="EMBL" id="AUZY01006569">
    <property type="protein sequence ID" value="EQD53919.1"/>
    <property type="molecule type" value="Genomic_DNA"/>
</dbReference>
<dbReference type="EMBL" id="AUZZ01002565">
    <property type="protein sequence ID" value="EQD59684.1"/>
    <property type="molecule type" value="Genomic_DNA"/>
</dbReference>
<dbReference type="Gene3D" id="2.30.30.830">
    <property type="match status" value="1"/>
</dbReference>
<dbReference type="AlphaFoldDB" id="T1C328"/>
<evidence type="ECO:0000313" key="2">
    <source>
        <dbReference type="EMBL" id="EQD59684.1"/>
    </source>
</evidence>
<organism evidence="2">
    <name type="scientific">mine drainage metagenome</name>
    <dbReference type="NCBI Taxonomy" id="410659"/>
    <lineage>
        <taxon>unclassified sequences</taxon>
        <taxon>metagenomes</taxon>
        <taxon>ecological metagenomes</taxon>
    </lineage>
</organism>
<proteinExistence type="predicted"/>
<comment type="caution">
    <text evidence="2">The sequence shown here is derived from an EMBL/GenBank/DDBJ whole genome shotgun (WGS) entry which is preliminary data.</text>
</comment>